<dbReference type="EMBL" id="NIVX01000070">
    <property type="protein sequence ID" value="OWQ74345.1"/>
    <property type="molecule type" value="Genomic_DNA"/>
</dbReference>
<comment type="caution">
    <text evidence="2">The sequence shown here is derived from an EMBL/GenBank/DDBJ whole genome shotgun (WGS) entry which is preliminary data.</text>
</comment>
<name>A0A246I6G8_STEMA</name>
<evidence type="ECO:0000313" key="2">
    <source>
        <dbReference type="EMBL" id="OWQ74345.1"/>
    </source>
</evidence>
<evidence type="ECO:0008006" key="4">
    <source>
        <dbReference type="Google" id="ProtNLM"/>
    </source>
</evidence>
<sequence>MTSLKVDIEASVEKDIRNCLHVWPKLLFIGAGLVVSGGLLPALYGPVIAMFKELFSPNFISAAIGSVFFMAGLAAFTFGRGGGVLEPVRSWMMNIAQQIASYIWSACSFAAPIFIGAAGALFAVGQWRSAMILAYFCLVLVVLGAVPRICIYSLEIVPPANAGSLLRNGRLQGLFLLSASLLILRELVINPA</sequence>
<evidence type="ECO:0000256" key="1">
    <source>
        <dbReference type="SAM" id="Phobius"/>
    </source>
</evidence>
<protein>
    <recommendedName>
        <fullName evidence="4">Transmembrane protein</fullName>
    </recommendedName>
</protein>
<evidence type="ECO:0000313" key="3">
    <source>
        <dbReference type="Proteomes" id="UP000197090"/>
    </source>
</evidence>
<reference evidence="2 3" key="1">
    <citation type="submission" date="2017-06" db="EMBL/GenBank/DDBJ databases">
        <authorList>
            <person name="Kim H.J."/>
            <person name="Triplett B.A."/>
        </authorList>
    </citation>
    <scope>NUCLEOTIDE SEQUENCE [LARGE SCALE GENOMIC DNA]</scope>
    <source>
        <strain evidence="2 3">594</strain>
    </source>
</reference>
<proteinExistence type="predicted"/>
<dbReference type="Proteomes" id="UP000197090">
    <property type="component" value="Unassembled WGS sequence"/>
</dbReference>
<feature type="transmembrane region" description="Helical" evidence="1">
    <location>
        <begin position="59"/>
        <end position="78"/>
    </location>
</feature>
<feature type="transmembrane region" description="Helical" evidence="1">
    <location>
        <begin position="99"/>
        <end position="124"/>
    </location>
</feature>
<keyword evidence="1" id="KW-1133">Transmembrane helix</keyword>
<accession>A0A246I6G8</accession>
<dbReference type="RefSeq" id="WP_088496982.1">
    <property type="nucleotide sequence ID" value="NZ_JAJNEH010000130.1"/>
</dbReference>
<feature type="transmembrane region" description="Helical" evidence="1">
    <location>
        <begin position="130"/>
        <end position="151"/>
    </location>
</feature>
<organism evidence="2 3">
    <name type="scientific">Stenotrophomonas maltophilia</name>
    <name type="common">Pseudomonas maltophilia</name>
    <name type="synonym">Xanthomonas maltophilia</name>
    <dbReference type="NCBI Taxonomy" id="40324"/>
    <lineage>
        <taxon>Bacteria</taxon>
        <taxon>Pseudomonadati</taxon>
        <taxon>Pseudomonadota</taxon>
        <taxon>Gammaproteobacteria</taxon>
        <taxon>Lysobacterales</taxon>
        <taxon>Lysobacteraceae</taxon>
        <taxon>Stenotrophomonas</taxon>
        <taxon>Stenotrophomonas maltophilia group</taxon>
    </lineage>
</organism>
<gene>
    <name evidence="2" type="ORF">CEE63_10355</name>
</gene>
<dbReference type="AlphaFoldDB" id="A0A246I6G8"/>
<keyword evidence="1" id="KW-0472">Membrane</keyword>
<feature type="transmembrane region" description="Helical" evidence="1">
    <location>
        <begin position="26"/>
        <end position="47"/>
    </location>
</feature>
<keyword evidence="1" id="KW-0812">Transmembrane</keyword>